<dbReference type="PANTHER" id="PTHR37691:SF1">
    <property type="entry name" value="BLR3518 PROTEIN"/>
    <property type="match status" value="1"/>
</dbReference>
<dbReference type="Proteomes" id="UP001597049">
    <property type="component" value="Unassembled WGS sequence"/>
</dbReference>
<dbReference type="InterPro" id="IPR003787">
    <property type="entry name" value="Sulphur_relay_DsrE/F-like"/>
</dbReference>
<feature type="signal peptide" evidence="1">
    <location>
        <begin position="1"/>
        <end position="18"/>
    </location>
</feature>
<dbReference type="RefSeq" id="WP_379658457.1">
    <property type="nucleotide sequence ID" value="NZ_JBHTIV010000013.1"/>
</dbReference>
<evidence type="ECO:0000256" key="1">
    <source>
        <dbReference type="SAM" id="SignalP"/>
    </source>
</evidence>
<dbReference type="Pfam" id="PF02635">
    <property type="entry name" value="DsrE"/>
    <property type="match status" value="1"/>
</dbReference>
<name>A0ABW3GRG5_9FLAO</name>
<keyword evidence="3" id="KW-1185">Reference proteome</keyword>
<feature type="chain" id="PRO_5046714909" evidence="1">
    <location>
        <begin position="19"/>
        <end position="177"/>
    </location>
</feature>
<proteinExistence type="predicted"/>
<sequence>MKNTLIFTALLISVLSFSQTSKSLESFGPVYAIENADFKTNLNQEFKAVFDVASISESKESPNQKFVTLARYLRLHQDPNLENNSVKAALVVHGSAIFDLLTHEEYAKYHKQETLKNPNYNLLSVLSEHNIDIILCGQTSKHRSIDKSKLHPDVKIALSAMSALIQLQNKDYRLINF</sequence>
<organism evidence="2 3">
    <name type="scientific">Psychroflexus salinarum</name>
    <dbReference type="NCBI Taxonomy" id="546024"/>
    <lineage>
        <taxon>Bacteria</taxon>
        <taxon>Pseudomonadati</taxon>
        <taxon>Bacteroidota</taxon>
        <taxon>Flavobacteriia</taxon>
        <taxon>Flavobacteriales</taxon>
        <taxon>Flavobacteriaceae</taxon>
        <taxon>Psychroflexus</taxon>
    </lineage>
</organism>
<dbReference type="SUPFAM" id="SSF75169">
    <property type="entry name" value="DsrEFH-like"/>
    <property type="match status" value="1"/>
</dbReference>
<reference evidence="3" key="1">
    <citation type="journal article" date="2019" name="Int. J. Syst. Evol. Microbiol.">
        <title>The Global Catalogue of Microorganisms (GCM) 10K type strain sequencing project: providing services to taxonomists for standard genome sequencing and annotation.</title>
        <authorList>
            <consortium name="The Broad Institute Genomics Platform"/>
            <consortium name="The Broad Institute Genome Sequencing Center for Infectious Disease"/>
            <person name="Wu L."/>
            <person name="Ma J."/>
        </authorList>
    </citation>
    <scope>NUCLEOTIDE SEQUENCE [LARGE SCALE GENOMIC DNA]</scope>
    <source>
        <strain evidence="3">CCUG 56752</strain>
    </source>
</reference>
<gene>
    <name evidence="2" type="ORF">ACFQ0R_11150</name>
</gene>
<protein>
    <submittedName>
        <fullName evidence="2">DsrE family protein</fullName>
    </submittedName>
</protein>
<comment type="caution">
    <text evidence="2">The sequence shown here is derived from an EMBL/GenBank/DDBJ whole genome shotgun (WGS) entry which is preliminary data.</text>
</comment>
<dbReference type="PANTHER" id="PTHR37691">
    <property type="entry name" value="BLR3518 PROTEIN"/>
    <property type="match status" value="1"/>
</dbReference>
<dbReference type="Gene3D" id="3.40.1260.10">
    <property type="entry name" value="DsrEFH-like"/>
    <property type="match status" value="1"/>
</dbReference>
<accession>A0ABW3GRG5</accession>
<dbReference type="InterPro" id="IPR027396">
    <property type="entry name" value="DsrEFH-like"/>
</dbReference>
<keyword evidence="1" id="KW-0732">Signal</keyword>
<dbReference type="EMBL" id="JBHTIV010000013">
    <property type="protein sequence ID" value="MFD0933153.1"/>
    <property type="molecule type" value="Genomic_DNA"/>
</dbReference>
<evidence type="ECO:0000313" key="3">
    <source>
        <dbReference type="Proteomes" id="UP001597049"/>
    </source>
</evidence>
<evidence type="ECO:0000313" key="2">
    <source>
        <dbReference type="EMBL" id="MFD0933153.1"/>
    </source>
</evidence>